<dbReference type="Proteomes" id="UP001390339">
    <property type="component" value="Unassembled WGS sequence"/>
</dbReference>
<accession>A0ABR2JB88</accession>
<evidence type="ECO:0000313" key="2">
    <source>
        <dbReference type="Proteomes" id="UP001390339"/>
    </source>
</evidence>
<comment type="caution">
    <text evidence="1">The sequence shown here is derived from an EMBL/GenBank/DDBJ whole genome shotgun (WGS) entry which is preliminary data.</text>
</comment>
<dbReference type="EMBL" id="JAPCWZ010000003">
    <property type="protein sequence ID" value="KAK8875068.1"/>
    <property type="molecule type" value="Genomic_DNA"/>
</dbReference>
<name>A0ABR2JB88_9PEZI</name>
<reference evidence="1 2" key="1">
    <citation type="journal article" date="2024" name="IMA Fungus">
        <title>Apiospora arundinis, a panoply of carbohydrate-active enzymes and secondary metabolites.</title>
        <authorList>
            <person name="Sorensen T."/>
            <person name="Petersen C."/>
            <person name="Muurmann A.T."/>
            <person name="Christiansen J.V."/>
            <person name="Brundto M.L."/>
            <person name="Overgaard C.K."/>
            <person name="Boysen A.T."/>
            <person name="Wollenberg R.D."/>
            <person name="Larsen T.O."/>
            <person name="Sorensen J.L."/>
            <person name="Nielsen K.L."/>
            <person name="Sondergaard T.E."/>
        </authorList>
    </citation>
    <scope>NUCLEOTIDE SEQUENCE [LARGE SCALE GENOMIC DNA]</scope>
    <source>
        <strain evidence="1 2">AAU 773</strain>
    </source>
</reference>
<proteinExistence type="predicted"/>
<sequence length="83" mass="8867">MSNYQPTSDPPFFPTEDQEDWNTFFDFSSAAAEPAVYDTGVGETIPDFVPGDAGYLPGTLDALGTIGGQAPQPTSFDCTLRDP</sequence>
<evidence type="ECO:0000313" key="1">
    <source>
        <dbReference type="EMBL" id="KAK8875068.1"/>
    </source>
</evidence>
<organism evidence="1 2">
    <name type="scientific">Apiospora arundinis</name>
    <dbReference type="NCBI Taxonomy" id="335852"/>
    <lineage>
        <taxon>Eukaryota</taxon>
        <taxon>Fungi</taxon>
        <taxon>Dikarya</taxon>
        <taxon>Ascomycota</taxon>
        <taxon>Pezizomycotina</taxon>
        <taxon>Sordariomycetes</taxon>
        <taxon>Xylariomycetidae</taxon>
        <taxon>Amphisphaeriales</taxon>
        <taxon>Apiosporaceae</taxon>
        <taxon>Apiospora</taxon>
    </lineage>
</organism>
<protein>
    <submittedName>
        <fullName evidence="1">Uncharacterized protein</fullName>
    </submittedName>
</protein>
<keyword evidence="2" id="KW-1185">Reference proteome</keyword>
<gene>
    <name evidence="1" type="ORF">PGQ11_005582</name>
</gene>